<evidence type="ECO:0000256" key="1">
    <source>
        <dbReference type="ARBA" id="ARBA00001936"/>
    </source>
</evidence>
<dbReference type="PROSITE" id="PS50173">
    <property type="entry name" value="UMUC"/>
    <property type="match status" value="1"/>
</dbReference>
<feature type="compositionally biased region" description="Acidic residues" evidence="18">
    <location>
        <begin position="680"/>
        <end position="694"/>
    </location>
</feature>
<comment type="cofactor">
    <cofactor evidence="2">
        <name>Mg(2+)</name>
        <dbReference type="ChEBI" id="CHEBI:18420"/>
    </cofactor>
</comment>
<dbReference type="FunFam" id="3.30.1490.100:FF:000007">
    <property type="entry name" value="DNA polymerase eta"/>
    <property type="match status" value="1"/>
</dbReference>
<dbReference type="GO" id="GO:0006281">
    <property type="term" value="P:DNA repair"/>
    <property type="evidence" value="ECO:0007669"/>
    <property type="project" value="UniProtKB-KW"/>
</dbReference>
<dbReference type="GO" id="GO:0005634">
    <property type="term" value="C:nucleus"/>
    <property type="evidence" value="ECO:0007669"/>
    <property type="project" value="UniProtKB-SubCell"/>
</dbReference>
<evidence type="ECO:0000256" key="2">
    <source>
        <dbReference type="ARBA" id="ARBA00001946"/>
    </source>
</evidence>
<dbReference type="EC" id="2.7.7.7" evidence="5"/>
<dbReference type="Gene3D" id="3.40.1170.60">
    <property type="match status" value="1"/>
</dbReference>
<evidence type="ECO:0000256" key="7">
    <source>
        <dbReference type="ARBA" id="ARBA00022695"/>
    </source>
</evidence>
<evidence type="ECO:0000313" key="20">
    <source>
        <dbReference type="EMBL" id="GAV07109.1"/>
    </source>
</evidence>
<dbReference type="Gene3D" id="3.30.1490.100">
    <property type="entry name" value="DNA polymerase, Y-family, little finger domain"/>
    <property type="match status" value="1"/>
</dbReference>
<feature type="compositionally biased region" description="Basic and acidic residues" evidence="18">
    <location>
        <begin position="7"/>
        <end position="16"/>
    </location>
</feature>
<evidence type="ECO:0000256" key="13">
    <source>
        <dbReference type="ARBA" id="ARBA00022843"/>
    </source>
</evidence>
<name>A0A1D1W7Q0_RAMVA</name>
<dbReference type="Pfam" id="PF00817">
    <property type="entry name" value="IMS"/>
    <property type="match status" value="1"/>
</dbReference>
<evidence type="ECO:0000256" key="15">
    <source>
        <dbReference type="ARBA" id="ARBA00023242"/>
    </source>
</evidence>
<evidence type="ECO:0000256" key="16">
    <source>
        <dbReference type="ARBA" id="ARBA00044975"/>
    </source>
</evidence>
<keyword evidence="8" id="KW-0479">Metal-binding</keyword>
<keyword evidence="11" id="KW-0862">Zinc</keyword>
<dbReference type="FunFam" id="3.40.1170.60:FF:000003">
    <property type="entry name" value="DNA polymerase eta"/>
    <property type="match status" value="1"/>
</dbReference>
<dbReference type="Proteomes" id="UP000186922">
    <property type="component" value="Unassembled WGS sequence"/>
</dbReference>
<gene>
    <name evidence="20" type="primary">RvY_16985</name>
    <name evidence="20" type="synonym">RvY_16985.1</name>
    <name evidence="20" type="ORF">RvY_16985-1</name>
</gene>
<dbReference type="GO" id="GO:0009411">
    <property type="term" value="P:response to UV"/>
    <property type="evidence" value="ECO:0007669"/>
    <property type="project" value="UniProtKB-ARBA"/>
</dbReference>
<dbReference type="InterPro" id="IPR043128">
    <property type="entry name" value="Rev_trsase/Diguanyl_cyclase"/>
</dbReference>
<feature type="compositionally biased region" description="Basic and acidic residues" evidence="18">
    <location>
        <begin position="702"/>
        <end position="727"/>
    </location>
</feature>
<feature type="region of interest" description="Disordered" evidence="18">
    <location>
        <begin position="660"/>
        <end position="761"/>
    </location>
</feature>
<comment type="subcellular location">
    <subcellularLocation>
        <location evidence="3">Nucleus</location>
    </subcellularLocation>
</comment>
<evidence type="ECO:0000256" key="6">
    <source>
        <dbReference type="ARBA" id="ARBA00022679"/>
    </source>
</evidence>
<dbReference type="PIRSF" id="PIRSF036603">
    <property type="entry name" value="DPol_eta"/>
    <property type="match status" value="1"/>
</dbReference>
<protein>
    <recommendedName>
        <fullName evidence="16">DNA polymerase eta</fullName>
        <ecNumber evidence="5">2.7.7.7</ecNumber>
    </recommendedName>
</protein>
<organism evidence="20 21">
    <name type="scientific">Ramazzottius varieornatus</name>
    <name type="common">Water bear</name>
    <name type="synonym">Tardigrade</name>
    <dbReference type="NCBI Taxonomy" id="947166"/>
    <lineage>
        <taxon>Eukaryota</taxon>
        <taxon>Metazoa</taxon>
        <taxon>Ecdysozoa</taxon>
        <taxon>Tardigrada</taxon>
        <taxon>Eutardigrada</taxon>
        <taxon>Parachela</taxon>
        <taxon>Hypsibioidea</taxon>
        <taxon>Ramazzottiidae</taxon>
        <taxon>Ramazzottius</taxon>
    </lineage>
</organism>
<dbReference type="SUPFAM" id="SSF100879">
    <property type="entry name" value="Lesion bypass DNA polymerase (Y-family), little finger domain"/>
    <property type="match status" value="1"/>
</dbReference>
<dbReference type="InterPro" id="IPR001126">
    <property type="entry name" value="UmuC"/>
</dbReference>
<dbReference type="InterPro" id="IPR043502">
    <property type="entry name" value="DNA/RNA_pol_sf"/>
</dbReference>
<evidence type="ECO:0000256" key="18">
    <source>
        <dbReference type="SAM" id="MobiDB-lite"/>
    </source>
</evidence>
<feature type="region of interest" description="Disordered" evidence="18">
    <location>
        <begin position="801"/>
        <end position="821"/>
    </location>
</feature>
<evidence type="ECO:0000256" key="17">
    <source>
        <dbReference type="ARBA" id="ARBA00049244"/>
    </source>
</evidence>
<dbReference type="InterPro" id="IPR013087">
    <property type="entry name" value="Znf_C2H2_type"/>
</dbReference>
<keyword evidence="14" id="KW-0234">DNA repair</keyword>
<dbReference type="PANTHER" id="PTHR45873">
    <property type="entry name" value="DNA POLYMERASE ETA"/>
    <property type="match status" value="1"/>
</dbReference>
<dbReference type="GO" id="GO:0003684">
    <property type="term" value="F:damaged DNA binding"/>
    <property type="evidence" value="ECO:0007669"/>
    <property type="project" value="InterPro"/>
</dbReference>
<dbReference type="Gene3D" id="3.30.70.270">
    <property type="match status" value="1"/>
</dbReference>
<comment type="cofactor">
    <cofactor evidence="1">
        <name>Mn(2+)</name>
        <dbReference type="ChEBI" id="CHEBI:29035"/>
    </cofactor>
</comment>
<evidence type="ECO:0000259" key="19">
    <source>
        <dbReference type="PROSITE" id="PS50173"/>
    </source>
</evidence>
<dbReference type="OrthoDB" id="5723at2759"/>
<dbReference type="GO" id="GO:0005657">
    <property type="term" value="C:replication fork"/>
    <property type="evidence" value="ECO:0007669"/>
    <property type="project" value="TreeGrafter"/>
</dbReference>
<feature type="domain" description="UmuC" evidence="19">
    <location>
        <begin position="59"/>
        <end position="306"/>
    </location>
</feature>
<keyword evidence="9" id="KW-0227">DNA damage</keyword>
<comment type="caution">
    <text evidence="20">The sequence shown here is derived from an EMBL/GenBank/DDBJ whole genome shotgun (WGS) entry which is preliminary data.</text>
</comment>
<dbReference type="Pfam" id="PF21704">
    <property type="entry name" value="POLH-Rev1_HhH"/>
    <property type="match status" value="1"/>
</dbReference>
<dbReference type="GO" id="GO:0042276">
    <property type="term" value="P:error-prone translesion synthesis"/>
    <property type="evidence" value="ECO:0007669"/>
    <property type="project" value="TreeGrafter"/>
</dbReference>
<evidence type="ECO:0000256" key="11">
    <source>
        <dbReference type="ARBA" id="ARBA00022833"/>
    </source>
</evidence>
<accession>A0A1D1W7Q0</accession>
<keyword evidence="7" id="KW-0548">Nucleotidyltransferase</keyword>
<evidence type="ECO:0000256" key="14">
    <source>
        <dbReference type="ARBA" id="ARBA00023204"/>
    </source>
</evidence>
<evidence type="ECO:0000256" key="3">
    <source>
        <dbReference type="ARBA" id="ARBA00004123"/>
    </source>
</evidence>
<keyword evidence="13" id="KW-0832">Ubl conjugation</keyword>
<dbReference type="InterPro" id="IPR036775">
    <property type="entry name" value="DNA_pol_Y-fam_lit_finger_sf"/>
</dbReference>
<dbReference type="STRING" id="947166.A0A1D1W7Q0"/>
<keyword evidence="15" id="KW-0539">Nucleus</keyword>
<dbReference type="GO" id="GO:0008270">
    <property type="term" value="F:zinc ion binding"/>
    <property type="evidence" value="ECO:0007669"/>
    <property type="project" value="UniProtKB-KW"/>
</dbReference>
<feature type="region of interest" description="Disordered" evidence="18">
    <location>
        <begin position="530"/>
        <end position="581"/>
    </location>
</feature>
<evidence type="ECO:0000256" key="9">
    <source>
        <dbReference type="ARBA" id="ARBA00022763"/>
    </source>
</evidence>
<dbReference type="InterPro" id="IPR052230">
    <property type="entry name" value="DNA_polymerase_eta"/>
</dbReference>
<keyword evidence="10" id="KW-0863">Zinc-finger</keyword>
<dbReference type="PANTHER" id="PTHR45873:SF1">
    <property type="entry name" value="DNA POLYMERASE ETA"/>
    <property type="match status" value="1"/>
</dbReference>
<dbReference type="GO" id="GO:0003887">
    <property type="term" value="F:DNA-directed DNA polymerase activity"/>
    <property type="evidence" value="ECO:0007669"/>
    <property type="project" value="UniProtKB-EC"/>
</dbReference>
<dbReference type="Pfam" id="PF11799">
    <property type="entry name" value="IMS_C"/>
    <property type="match status" value="1"/>
</dbReference>
<dbReference type="Gene3D" id="1.10.150.20">
    <property type="entry name" value="5' to 3' exonuclease, C-terminal subdomain"/>
    <property type="match status" value="1"/>
</dbReference>
<comment type="similarity">
    <text evidence="4">Belongs to the DNA polymerase type-Y family.</text>
</comment>
<evidence type="ECO:0000313" key="21">
    <source>
        <dbReference type="Proteomes" id="UP000186922"/>
    </source>
</evidence>
<feature type="region of interest" description="Disordered" evidence="18">
    <location>
        <begin position="1"/>
        <end position="20"/>
    </location>
</feature>
<dbReference type="EMBL" id="BDGG01000014">
    <property type="protein sequence ID" value="GAV07109.1"/>
    <property type="molecule type" value="Genomic_DNA"/>
</dbReference>
<feature type="compositionally biased region" description="Basic and acidic residues" evidence="18">
    <location>
        <begin position="530"/>
        <end position="541"/>
    </location>
</feature>
<proteinExistence type="inferred from homology"/>
<reference evidence="20 21" key="1">
    <citation type="journal article" date="2016" name="Nat. Commun.">
        <title>Extremotolerant tardigrade genome and improved radiotolerance of human cultured cells by tardigrade-unique protein.</title>
        <authorList>
            <person name="Hashimoto T."/>
            <person name="Horikawa D.D."/>
            <person name="Saito Y."/>
            <person name="Kuwahara H."/>
            <person name="Kozuka-Hata H."/>
            <person name="Shin-I T."/>
            <person name="Minakuchi Y."/>
            <person name="Ohishi K."/>
            <person name="Motoyama A."/>
            <person name="Aizu T."/>
            <person name="Enomoto A."/>
            <person name="Kondo K."/>
            <person name="Tanaka S."/>
            <person name="Hara Y."/>
            <person name="Koshikawa S."/>
            <person name="Sagara H."/>
            <person name="Miura T."/>
            <person name="Yokobori S."/>
            <person name="Miyagawa K."/>
            <person name="Suzuki Y."/>
            <person name="Kubo T."/>
            <person name="Oyama M."/>
            <person name="Kohara Y."/>
            <person name="Fujiyama A."/>
            <person name="Arakawa K."/>
            <person name="Katayama T."/>
            <person name="Toyoda A."/>
            <person name="Kunieda T."/>
        </authorList>
    </citation>
    <scope>NUCLEOTIDE SEQUENCE [LARGE SCALE GENOMIC DNA]</scope>
    <source>
        <strain evidence="20 21">YOKOZUNA-1</strain>
    </source>
</reference>
<feature type="compositionally biased region" description="Basic and acidic residues" evidence="18">
    <location>
        <begin position="569"/>
        <end position="581"/>
    </location>
</feature>
<evidence type="ECO:0000256" key="4">
    <source>
        <dbReference type="ARBA" id="ARBA00010945"/>
    </source>
</evidence>
<evidence type="ECO:0000256" key="5">
    <source>
        <dbReference type="ARBA" id="ARBA00012417"/>
    </source>
</evidence>
<dbReference type="GO" id="GO:0035861">
    <property type="term" value="C:site of double-strand break"/>
    <property type="evidence" value="ECO:0007669"/>
    <property type="project" value="TreeGrafter"/>
</dbReference>
<sequence>MKSNTGHRNDQGRVAEEGEEVCGEQLGAMENARKRCQAPSTSKSLMATEDDPYKIDPLIALIDMDCFYVQVELRLEPEWRGKPAIVVQYKTRHKGGGIIALSYEARERGVKRFHHADDAREVCPEVKVFVVPELHGKADLTRYRDAGAEVIRVMKKHFHCVERASVDEAFVDLTKEVKQLLPRYLSKELKLTPEALGSTCIAESHSVEAWLDQLYLKLEEDPEAFVASSVQLNNFALAIGAVLVNDLRQDIINVTEFHCSGGISYSKTLSKLACGLNKPRKQTVLPGNAVGPLFNKTNIIDVRMLGGKLGRSIIENLCISTMGELCKVEVPKLRQYFSEETARWLASLAVGIDNEPVQERDLPKSIGCSKNFLGKEALSTREQVKKWMEHFVSELSVRLKKDQAENNRSASLLTVSITYVKDPFKIKSGQSCSRCAPMTSYDNEAMVYDAFMVADRLLTSLGYRNGRYHYAVINLGISASKMRDGGFTASRIDSYFRGQKKKEVDDSQIFPGNKYSELKVKGRDASKIQLGKAKEVRERKGSITKYLNQASPRKDAQGGQASHHQQQKVRTEHMESKSDTETRLGQLLQAMEDGHEQWEKLEEFNESVLFQPEASVWEKYEDFFQLDSPTKAERDLEEDSEEEFPSNQLVLVEREKSRRSLSAMLESPKKSEPVPITSKDDDENSMDVPSEEEFPSNQLVLVERERSRRSFTEETEHKEMPKSEEAKPSTSRSSEEPPSPQRKVLKFPVGNPNKDPLDGQTGEDKFDLFHCERCLKLIWCRPMWMDHRDFHVAEDLSKAINASQEKKPKKRLRLDDPSARPKKGFVTLDRFLVKKPK</sequence>
<dbReference type="InterPro" id="IPR017961">
    <property type="entry name" value="DNA_pol_Y-fam_little_finger"/>
</dbReference>
<evidence type="ECO:0000256" key="10">
    <source>
        <dbReference type="ARBA" id="ARBA00022771"/>
    </source>
</evidence>
<keyword evidence="12" id="KW-0460">Magnesium</keyword>
<dbReference type="PROSITE" id="PS00028">
    <property type="entry name" value="ZINC_FINGER_C2H2_1"/>
    <property type="match status" value="1"/>
</dbReference>
<keyword evidence="21" id="KW-1185">Reference proteome</keyword>
<keyword evidence="6" id="KW-0808">Transferase</keyword>
<dbReference type="SUPFAM" id="SSF56672">
    <property type="entry name" value="DNA/RNA polymerases"/>
    <property type="match status" value="1"/>
</dbReference>
<evidence type="ECO:0000256" key="8">
    <source>
        <dbReference type="ARBA" id="ARBA00022723"/>
    </source>
</evidence>
<dbReference type="FunFam" id="1.10.150.20:FF:000014">
    <property type="entry name" value="Polymerase (DNA directed), eta"/>
    <property type="match status" value="1"/>
</dbReference>
<comment type="catalytic activity">
    <reaction evidence="17">
        <text>DNA(n) + a 2'-deoxyribonucleoside 5'-triphosphate = DNA(n+1) + diphosphate</text>
        <dbReference type="Rhea" id="RHEA:22508"/>
        <dbReference type="Rhea" id="RHEA-COMP:17339"/>
        <dbReference type="Rhea" id="RHEA-COMP:17340"/>
        <dbReference type="ChEBI" id="CHEBI:33019"/>
        <dbReference type="ChEBI" id="CHEBI:61560"/>
        <dbReference type="ChEBI" id="CHEBI:173112"/>
        <dbReference type="EC" id="2.7.7.7"/>
    </reaction>
</comment>
<dbReference type="AlphaFoldDB" id="A0A1D1W7Q0"/>
<evidence type="ECO:0000256" key="12">
    <source>
        <dbReference type="ARBA" id="ARBA00022842"/>
    </source>
</evidence>